<evidence type="ECO:0000256" key="1">
    <source>
        <dbReference type="SAM" id="MobiDB-lite"/>
    </source>
</evidence>
<proteinExistence type="predicted"/>
<gene>
    <name evidence="2" type="ORF">SCF082_LOCUS11178</name>
</gene>
<dbReference type="Proteomes" id="UP001642464">
    <property type="component" value="Unassembled WGS sequence"/>
</dbReference>
<evidence type="ECO:0000313" key="2">
    <source>
        <dbReference type="EMBL" id="CAK9011647.1"/>
    </source>
</evidence>
<organism evidence="2 3">
    <name type="scientific">Durusdinium trenchii</name>
    <dbReference type="NCBI Taxonomy" id="1381693"/>
    <lineage>
        <taxon>Eukaryota</taxon>
        <taxon>Sar</taxon>
        <taxon>Alveolata</taxon>
        <taxon>Dinophyceae</taxon>
        <taxon>Suessiales</taxon>
        <taxon>Symbiodiniaceae</taxon>
        <taxon>Durusdinium</taxon>
    </lineage>
</organism>
<name>A0ABP0JBN8_9DINO</name>
<feature type="region of interest" description="Disordered" evidence="1">
    <location>
        <begin position="118"/>
        <end position="140"/>
    </location>
</feature>
<sequence length="140" mass="15935">MHIVNERHSISPPLVRSYVMALPLPPLFKPKLLLSPVVMQVARFLGVGARTIETRVKEIKELLLSAMQHLPWGHMIDISNIHVYLPFALEHWDVLLPVAPVLRKQQIEKQQRRQKALELFGPGSLGPPSSDQLRDQSETK</sequence>
<feature type="non-terminal residue" evidence="2">
    <location>
        <position position="140"/>
    </location>
</feature>
<keyword evidence="3" id="KW-1185">Reference proteome</keyword>
<evidence type="ECO:0000313" key="3">
    <source>
        <dbReference type="Proteomes" id="UP001642464"/>
    </source>
</evidence>
<protein>
    <submittedName>
        <fullName evidence="2">Uncharacterized protein</fullName>
    </submittedName>
</protein>
<accession>A0ABP0JBN8</accession>
<reference evidence="2 3" key="1">
    <citation type="submission" date="2024-02" db="EMBL/GenBank/DDBJ databases">
        <authorList>
            <person name="Chen Y."/>
            <person name="Shah S."/>
            <person name="Dougan E. K."/>
            <person name="Thang M."/>
            <person name="Chan C."/>
        </authorList>
    </citation>
    <scope>NUCLEOTIDE SEQUENCE [LARGE SCALE GENOMIC DNA]</scope>
</reference>
<comment type="caution">
    <text evidence="2">The sequence shown here is derived from an EMBL/GenBank/DDBJ whole genome shotgun (WGS) entry which is preliminary data.</text>
</comment>
<dbReference type="EMBL" id="CAXAMM010006617">
    <property type="protein sequence ID" value="CAK9011647.1"/>
    <property type="molecule type" value="Genomic_DNA"/>
</dbReference>